<keyword evidence="1" id="KW-0812">Transmembrane</keyword>
<dbReference type="STRING" id="155974.SAMN04487818_10734"/>
<dbReference type="NCBIfam" id="TIGR03816">
    <property type="entry name" value="tadE_like_DECH"/>
    <property type="match status" value="1"/>
</dbReference>
<proteinExistence type="predicted"/>
<protein>
    <submittedName>
        <fullName evidence="3">Helicase/secretion neighborhood TadE-like protein</fullName>
    </submittedName>
</protein>
<dbReference type="AlphaFoldDB" id="A0A1H9U7S3"/>
<gene>
    <name evidence="3" type="ORF">SAMN04487818_10734</name>
</gene>
<reference evidence="4" key="1">
    <citation type="submission" date="2016-10" db="EMBL/GenBank/DDBJ databases">
        <authorList>
            <person name="Varghese N."/>
            <person name="Submissions S."/>
        </authorList>
    </citation>
    <scope>NUCLEOTIDE SEQUENCE [LARGE SCALE GENOMIC DNA]</scope>
    <source>
        <strain evidence="4">DSM 44260</strain>
    </source>
</reference>
<keyword evidence="3" id="KW-0347">Helicase</keyword>
<accession>A0A1H9U7S3</accession>
<feature type="transmembrane region" description="Helical" evidence="1">
    <location>
        <begin position="24"/>
        <end position="52"/>
    </location>
</feature>
<feature type="domain" description="Putative Flp pilus-assembly TadG-like N-terminal" evidence="2">
    <location>
        <begin position="23"/>
        <end position="69"/>
    </location>
</feature>
<keyword evidence="4" id="KW-1185">Reference proteome</keyword>
<evidence type="ECO:0000256" key="1">
    <source>
        <dbReference type="SAM" id="Phobius"/>
    </source>
</evidence>
<evidence type="ECO:0000313" key="4">
    <source>
        <dbReference type="Proteomes" id="UP000199051"/>
    </source>
</evidence>
<keyword evidence="3" id="KW-0378">Hydrolase</keyword>
<dbReference type="Proteomes" id="UP000199051">
    <property type="component" value="Unassembled WGS sequence"/>
</dbReference>
<dbReference type="RefSeq" id="WP_092779233.1">
    <property type="nucleotide sequence ID" value="NZ_FOGI01000007.1"/>
</dbReference>
<keyword evidence="1" id="KW-1133">Transmembrane helix</keyword>
<dbReference type="EMBL" id="FOGI01000007">
    <property type="protein sequence ID" value="SES05288.1"/>
    <property type="molecule type" value="Genomic_DNA"/>
</dbReference>
<keyword evidence="1" id="KW-0472">Membrane</keyword>
<name>A0A1H9U7S3_9PSEU</name>
<dbReference type="InterPro" id="IPR021202">
    <property type="entry name" value="Rv3654c-like"/>
</dbReference>
<dbReference type="InterPro" id="IPR028087">
    <property type="entry name" value="Tad_N"/>
</dbReference>
<dbReference type="Pfam" id="PF13400">
    <property type="entry name" value="Tad"/>
    <property type="match status" value="1"/>
</dbReference>
<sequence>MTTYPPWTPGAEHHPGEDQGDGGFATVLGLAVIAGVMAVVLMVLTFGGVVAARHRARGAADLGALAAAAHVVDGVESACGRARWVAERMGARLVRCAVSGWDATVEVVVPGVAVVGTAVAAARAGPVSGGQAVGSRR</sequence>
<dbReference type="GO" id="GO:0004386">
    <property type="term" value="F:helicase activity"/>
    <property type="evidence" value="ECO:0007669"/>
    <property type="project" value="UniProtKB-KW"/>
</dbReference>
<keyword evidence="3" id="KW-0067">ATP-binding</keyword>
<keyword evidence="3" id="KW-0547">Nucleotide-binding</keyword>
<evidence type="ECO:0000313" key="3">
    <source>
        <dbReference type="EMBL" id="SES05288.1"/>
    </source>
</evidence>
<evidence type="ECO:0000259" key="2">
    <source>
        <dbReference type="Pfam" id="PF13400"/>
    </source>
</evidence>
<organism evidence="3 4">
    <name type="scientific">Actinokineospora terrae</name>
    <dbReference type="NCBI Taxonomy" id="155974"/>
    <lineage>
        <taxon>Bacteria</taxon>
        <taxon>Bacillati</taxon>
        <taxon>Actinomycetota</taxon>
        <taxon>Actinomycetes</taxon>
        <taxon>Pseudonocardiales</taxon>
        <taxon>Pseudonocardiaceae</taxon>
        <taxon>Actinokineospora</taxon>
    </lineage>
</organism>